<dbReference type="Gene3D" id="3.10.110.10">
    <property type="entry name" value="Ubiquitin Conjugating Enzyme"/>
    <property type="match status" value="1"/>
</dbReference>
<protein>
    <recommendedName>
        <fullName evidence="4">UBC core domain-containing protein</fullName>
    </recommendedName>
</protein>
<dbReference type="PROSITE" id="PS50127">
    <property type="entry name" value="UBC_2"/>
    <property type="match status" value="1"/>
</dbReference>
<evidence type="ECO:0000256" key="3">
    <source>
        <dbReference type="SAM" id="MobiDB-lite"/>
    </source>
</evidence>
<dbReference type="SUPFAM" id="SSF54495">
    <property type="entry name" value="UBC-like"/>
    <property type="match status" value="1"/>
</dbReference>
<feature type="region of interest" description="Disordered" evidence="3">
    <location>
        <begin position="1"/>
        <end position="69"/>
    </location>
</feature>
<accession>A0A3M7H312</accession>
<feature type="compositionally biased region" description="Polar residues" evidence="3">
    <location>
        <begin position="24"/>
        <end position="38"/>
    </location>
</feature>
<dbReference type="PANTHER" id="PTHR46116:SF39">
    <property type="entry name" value="BACULOVIRAL IAP REPEAT-CONTAINING PROTEIN 6"/>
    <property type="match status" value="1"/>
</dbReference>
<feature type="compositionally biased region" description="Basic and acidic residues" evidence="3">
    <location>
        <begin position="14"/>
        <end position="23"/>
    </location>
</feature>
<dbReference type="Proteomes" id="UP000269539">
    <property type="component" value="Unassembled WGS sequence"/>
</dbReference>
<dbReference type="InterPro" id="IPR016135">
    <property type="entry name" value="UBQ-conjugating_enzyme/RWD"/>
</dbReference>
<dbReference type="Pfam" id="PF00179">
    <property type="entry name" value="UQ_con"/>
    <property type="match status" value="1"/>
</dbReference>
<feature type="region of interest" description="Disordered" evidence="3">
    <location>
        <begin position="89"/>
        <end position="134"/>
    </location>
</feature>
<keyword evidence="1" id="KW-0808">Transferase</keyword>
<dbReference type="SMART" id="SM00212">
    <property type="entry name" value="UBCc"/>
    <property type="match status" value="1"/>
</dbReference>
<keyword evidence="2" id="KW-0833">Ubl conjugation pathway</keyword>
<evidence type="ECO:0000313" key="6">
    <source>
        <dbReference type="Proteomes" id="UP000269539"/>
    </source>
</evidence>
<comment type="caution">
    <text evidence="5">The sequence shown here is derived from an EMBL/GenBank/DDBJ whole genome shotgun (WGS) entry which is preliminary data.</text>
</comment>
<feature type="region of interest" description="Disordered" evidence="3">
    <location>
        <begin position="335"/>
        <end position="354"/>
    </location>
</feature>
<dbReference type="VEuPathDB" id="FungiDB:BTJ68_15609"/>
<evidence type="ECO:0000313" key="5">
    <source>
        <dbReference type="EMBL" id="RMZ07618.1"/>
    </source>
</evidence>
<sequence>MDIDDLRRKRKRHSEPPSHETPRQDTPLQHSTTSSSPMASRAGDSRSSPIDLTAASMSDDDVLPNTLPTQGSAKYEAAASAWLPQLLSQTPSLAPLPPPPASTPTPTPPSQRSAATASLSLPMASPQPPTQDTDMSEEAIAVHHFANGILNRKCAGCGAQLTTSADSLYTHFASQLTKSRRTATTFTARTNADRVDDHSVLRLCNNSTCVTCAASTCVGCGELTQSEDFSACGDGLQFTWHCDEAWLAQIWFLLCGYDYSVRHDKPKASTARPVQASSRRKASAKDHTSHVLQPKGTSSNGTSHGAGPSGFAPLQLGSSDFSVVNGHLVPPNLISKNAPKNSSPAFPDPFGPPPSFPSYATPHPYYGPPPSALLGQVLPGFSAPAPPLPYSSSAGDLHSLGVAYGSGDQNIDQLIATPSSFSTPSYSTPSYSTPSFSTPSLNTKYTQPMASSGKNASLSSTNHVNTIQSAASVQTPEYGMNYPQAGHLTFPSNGSIGTAGPAPQLFPLAQPAKSAFTSGMNLHGAEIFGLEGDDEFGDEQIDDYDLIYGHESVKSAGTKHSGVGYGGFYGRSHGPARTQKKAPVDPDDGLTAKVMAALALLLQSSVPTVSHQVDLSLPPTLICLLSRSSLLDKVADLFHMNSLEDMQKRVGLYESLFGFAKLLCSRADICQAIFHGPRTVNKAGHDLLKVSLGQPTRMRNETVDTSETLASSLSSLLTSTRVVIDSANKRKQLFESESSQRLLYICNQACELGDIAAAKAPRTDGQKCTEQKQAKKIASLVQDSVDESTDMIKADKALHEELGVVEVPDDALLATSFYHDQARRMVGRSPAARMRALISEIARLKTCLPPGIFVRYGDSRMDVMKVLIVGPRGSPYENGLWEFDLLCGLDFPNRPPTLHFKTTDGGTVGCNPNLYPCGKVCLSLLGTWSGEPWKAGQSTILQVLVSIQAMIFCDEPWCNEPGRENQAETLQSKEYNRGLRPHTIKAAMLDWMANKDTVWSEVVRRHFAIHEEEIVACVDEWTADMKKAPKVAPHLAYMGAYWAGAVLGGENEVGSASSGVQDPALVAKLKGALRELRAGGRTGPRE</sequence>
<organism evidence="5 6">
    <name type="scientific">Hortaea werneckii</name>
    <name type="common">Black yeast</name>
    <name type="synonym">Cladosporium werneckii</name>
    <dbReference type="NCBI Taxonomy" id="91943"/>
    <lineage>
        <taxon>Eukaryota</taxon>
        <taxon>Fungi</taxon>
        <taxon>Dikarya</taxon>
        <taxon>Ascomycota</taxon>
        <taxon>Pezizomycotina</taxon>
        <taxon>Dothideomycetes</taxon>
        <taxon>Dothideomycetidae</taxon>
        <taxon>Mycosphaerellales</taxon>
        <taxon>Teratosphaeriaceae</taxon>
        <taxon>Hortaea</taxon>
    </lineage>
</organism>
<feature type="domain" description="UBC core" evidence="4">
    <location>
        <begin position="832"/>
        <end position="988"/>
    </location>
</feature>
<proteinExistence type="predicted"/>
<name>A0A3M7H312_HORWE</name>
<feature type="compositionally biased region" description="Pro residues" evidence="3">
    <location>
        <begin position="94"/>
        <end position="109"/>
    </location>
</feature>
<gene>
    <name evidence="5" type="ORF">D0864_01951</name>
</gene>
<dbReference type="AlphaFoldDB" id="A0A3M7H312"/>
<reference evidence="5 6" key="1">
    <citation type="journal article" date="2018" name="BMC Genomics">
        <title>Genomic evidence for intraspecific hybridization in a clonal and extremely halotolerant yeast.</title>
        <authorList>
            <person name="Gostincar C."/>
            <person name="Stajich J.E."/>
            <person name="Zupancic J."/>
            <person name="Zalar P."/>
            <person name="Gunde-Cimerman N."/>
        </authorList>
    </citation>
    <scope>NUCLEOTIDE SEQUENCE [LARGE SCALE GENOMIC DNA]</scope>
    <source>
        <strain evidence="5 6">EXF-10513</strain>
    </source>
</reference>
<dbReference type="EMBL" id="QWIO01000130">
    <property type="protein sequence ID" value="RMZ07618.1"/>
    <property type="molecule type" value="Genomic_DNA"/>
</dbReference>
<feature type="region of interest" description="Disordered" evidence="3">
    <location>
        <begin position="266"/>
        <end position="310"/>
    </location>
</feature>
<evidence type="ECO:0000256" key="1">
    <source>
        <dbReference type="ARBA" id="ARBA00022679"/>
    </source>
</evidence>
<dbReference type="GO" id="GO:0016740">
    <property type="term" value="F:transferase activity"/>
    <property type="evidence" value="ECO:0007669"/>
    <property type="project" value="UniProtKB-KW"/>
</dbReference>
<evidence type="ECO:0000259" key="4">
    <source>
        <dbReference type="PROSITE" id="PS50127"/>
    </source>
</evidence>
<dbReference type="PANTHER" id="PTHR46116">
    <property type="entry name" value="(E3-INDEPENDENT) E2 UBIQUITIN-CONJUGATING ENZYME"/>
    <property type="match status" value="1"/>
</dbReference>
<evidence type="ECO:0000256" key="2">
    <source>
        <dbReference type="ARBA" id="ARBA00022786"/>
    </source>
</evidence>
<dbReference type="InterPro" id="IPR000608">
    <property type="entry name" value="UBC"/>
</dbReference>